<keyword evidence="4" id="KW-1185">Reference proteome</keyword>
<feature type="domain" description="CAAX prenyl protease 2/Lysostaphin resistance protein A-like" evidence="2">
    <location>
        <begin position="392"/>
        <end position="501"/>
    </location>
</feature>
<protein>
    <submittedName>
        <fullName evidence="3">CPBP family intramembrane metalloprotease</fullName>
    </submittedName>
</protein>
<proteinExistence type="predicted"/>
<dbReference type="InterPro" id="IPR003675">
    <property type="entry name" value="Rce1/LyrA-like_dom"/>
</dbReference>
<keyword evidence="3" id="KW-0645">Protease</keyword>
<dbReference type="AlphaFoldDB" id="A0A3A1QZW3"/>
<dbReference type="Pfam" id="PF02517">
    <property type="entry name" value="Rce1-like"/>
    <property type="match status" value="1"/>
</dbReference>
<keyword evidence="3" id="KW-0378">Hydrolase</keyword>
<accession>A0A3A1QZW3</accession>
<evidence type="ECO:0000313" key="3">
    <source>
        <dbReference type="EMBL" id="RIW31995.1"/>
    </source>
</evidence>
<feature type="transmembrane region" description="Helical" evidence="1">
    <location>
        <begin position="397"/>
        <end position="424"/>
    </location>
</feature>
<dbReference type="EMBL" id="QXIR01000019">
    <property type="protein sequence ID" value="RIW31995.1"/>
    <property type="molecule type" value="Genomic_DNA"/>
</dbReference>
<dbReference type="GO" id="GO:0080120">
    <property type="term" value="P:CAAX-box protein maturation"/>
    <property type="evidence" value="ECO:0007669"/>
    <property type="project" value="UniProtKB-ARBA"/>
</dbReference>
<feature type="transmembrane region" description="Helical" evidence="1">
    <location>
        <begin position="461"/>
        <end position="487"/>
    </location>
</feature>
<reference evidence="3 4" key="1">
    <citation type="submission" date="2018-09" db="EMBL/GenBank/DDBJ databases">
        <title>Bacillus saliacetes sp. nov., isolated from Thai shrimp paste (Ka-pi).</title>
        <authorList>
            <person name="Daroonpunt R."/>
            <person name="Tanasupawat S."/>
            <person name="Yiamsombut S."/>
        </authorList>
    </citation>
    <scope>NUCLEOTIDE SEQUENCE [LARGE SCALE GENOMIC DNA]</scope>
    <source>
        <strain evidence="3 4">SKP7-4</strain>
    </source>
</reference>
<name>A0A3A1QZW3_9BACI</name>
<dbReference type="GO" id="GO:0004175">
    <property type="term" value="F:endopeptidase activity"/>
    <property type="evidence" value="ECO:0007669"/>
    <property type="project" value="UniProtKB-ARBA"/>
</dbReference>
<dbReference type="GO" id="GO:0008237">
    <property type="term" value="F:metallopeptidase activity"/>
    <property type="evidence" value="ECO:0007669"/>
    <property type="project" value="UniProtKB-KW"/>
</dbReference>
<keyword evidence="1" id="KW-0812">Transmembrane</keyword>
<keyword evidence="1" id="KW-0472">Membrane</keyword>
<evidence type="ECO:0000313" key="4">
    <source>
        <dbReference type="Proteomes" id="UP000265801"/>
    </source>
</evidence>
<dbReference type="RefSeq" id="WP_119547687.1">
    <property type="nucleotide sequence ID" value="NZ_QXIR01000019.1"/>
</dbReference>
<feature type="transmembrane region" description="Helical" evidence="1">
    <location>
        <begin position="74"/>
        <end position="97"/>
    </location>
</feature>
<dbReference type="OrthoDB" id="378663at2"/>
<keyword evidence="3" id="KW-0482">Metalloprotease</keyword>
<dbReference type="Proteomes" id="UP000265801">
    <property type="component" value="Unassembled WGS sequence"/>
</dbReference>
<keyword evidence="1" id="KW-1133">Transmembrane helix</keyword>
<feature type="transmembrane region" description="Helical" evidence="1">
    <location>
        <begin position="103"/>
        <end position="126"/>
    </location>
</feature>
<feature type="transmembrane region" description="Helical" evidence="1">
    <location>
        <begin position="270"/>
        <end position="290"/>
    </location>
</feature>
<feature type="transmembrane region" description="Helical" evidence="1">
    <location>
        <begin position="436"/>
        <end position="455"/>
    </location>
</feature>
<feature type="transmembrane region" description="Helical" evidence="1">
    <location>
        <begin position="356"/>
        <end position="377"/>
    </location>
</feature>
<comment type="caution">
    <text evidence="3">The sequence shown here is derived from an EMBL/GenBank/DDBJ whole genome shotgun (WGS) entry which is preliminary data.</text>
</comment>
<evidence type="ECO:0000259" key="2">
    <source>
        <dbReference type="Pfam" id="PF02517"/>
    </source>
</evidence>
<evidence type="ECO:0000256" key="1">
    <source>
        <dbReference type="SAM" id="Phobius"/>
    </source>
</evidence>
<dbReference type="GO" id="GO:0006508">
    <property type="term" value="P:proteolysis"/>
    <property type="evidence" value="ECO:0007669"/>
    <property type="project" value="UniProtKB-KW"/>
</dbReference>
<feature type="transmembrane region" description="Helical" evidence="1">
    <location>
        <begin position="310"/>
        <end position="329"/>
    </location>
</feature>
<sequence>MDTQFIISIILLVTIFEVFAVILFVKYRRGNIEENPFITVVRKEWMILFYSFFKWKPKKKEPHVQMFHYHKGSLYFWLFLALLHEQVIEGIVFHIYLKEVDPLRANILLVLHVYSILYMLGDYNLVRNNPIKIIKNNFILNIGVRRSLTFHAGEVETIQPAKTHYHKSGGMVHEKNVFHVAALPRVLTRIFGVTDELKYEIIFKKPLMARGYFGQKKVVNKALIYMDDPQPFIDALRTKIEEYHNEVELSSEVDSTAYIKKRESLIDWKAYFTLLILNVLGALAISPYAIAREQLNEVMGLSKWSFTLFYALQVLLEAGILLFLALWIGKKTGVKIPVIESFIDKSKPAIPVKKRILQSSLYGSLAGIVIILFSLLVSEPLGVDDSSINEPAWWLGILGSFGAAVNEESVFRLFLVTFIIWLLLKVKKGIITPFKKWFAICASALIFGIMHYSMAASNFEMTIGLFVSMLIINGIGGIVFGALYLYAGIEFAMIAHFTADITIHVIGPVLANLI</sequence>
<organism evidence="3 4">
    <name type="scientific">Bacillus salacetis</name>
    <dbReference type="NCBI Taxonomy" id="2315464"/>
    <lineage>
        <taxon>Bacteria</taxon>
        <taxon>Bacillati</taxon>
        <taxon>Bacillota</taxon>
        <taxon>Bacilli</taxon>
        <taxon>Bacillales</taxon>
        <taxon>Bacillaceae</taxon>
        <taxon>Bacillus</taxon>
    </lineage>
</organism>
<feature type="transmembrane region" description="Helical" evidence="1">
    <location>
        <begin position="6"/>
        <end position="25"/>
    </location>
</feature>
<gene>
    <name evidence="3" type="ORF">D3H55_14025</name>
</gene>